<dbReference type="Pfam" id="PF13155">
    <property type="entry name" value="Toprim_2"/>
    <property type="match status" value="1"/>
</dbReference>
<dbReference type="GO" id="GO:0000428">
    <property type="term" value="C:DNA-directed RNA polymerase complex"/>
    <property type="evidence" value="ECO:0007669"/>
    <property type="project" value="UniProtKB-KW"/>
</dbReference>
<keyword evidence="2" id="KW-0639">Primosome</keyword>
<dbReference type="PANTHER" id="PTHR30313">
    <property type="entry name" value="DNA PRIMASE"/>
    <property type="match status" value="1"/>
</dbReference>
<evidence type="ECO:0000256" key="9">
    <source>
        <dbReference type="ARBA" id="ARBA00023163"/>
    </source>
</evidence>
<sequence length="554" mass="62483">MCLCPFHEERSASLLVDNERGSYRCFGCGARGDAVRFLMDLKQIDFRTAAQELLTYASGVTYSEPAFVSAEPKRTRSLDLVPAQLECVSFEESIENEDFSIQAAEQEQVLRLNALAFRFFQQQLEVMQRSSASASTEARDVLRYLYETRNLTAHTVDAFGIGYAPLHWRALVQYMLYEQTEIPVVAEDLILAGLAKTRHTASKGDKLNGRALEQSLYDVFRGRIMIPIRDVEGRVVGFGGRQLEFTRCVETESRVLEHVTGNGAVTAYPSEPSVSPLFSALKSNGRFTAISEEIRNRPLPSKAETAVPTLPDETMFGPKYLNTPETPAFHKSRILFGMAQVMERIRSPEAFADEWTTVDQVGPCVILVEGYLDVLRLHQEGIWFAVAALGTSVTPSHFQLLVQLAQHLGRACAHRLQSDQRPRIILQLDQDEAGIRATKRTLDMFLDQLNGSGRQPFYDLLVAELPSGVKDADEFVQRYGHQAYLTQVVAHARIWWRHEIMERLNAYVAAVESSRRGIAPENDVTRLFWRWSASAQRLSRSYRHIDPTSASLSR</sequence>
<evidence type="ECO:0000259" key="10">
    <source>
        <dbReference type="SMART" id="SM00400"/>
    </source>
</evidence>
<dbReference type="Pfam" id="PF08275">
    <property type="entry name" value="DNAG_N"/>
    <property type="match status" value="1"/>
</dbReference>
<dbReference type="SMART" id="SM00493">
    <property type="entry name" value="TOPRIM"/>
    <property type="match status" value="1"/>
</dbReference>
<dbReference type="InterPro" id="IPR006171">
    <property type="entry name" value="TOPRIM_dom"/>
</dbReference>
<dbReference type="PANTHER" id="PTHR30313:SF2">
    <property type="entry name" value="DNA PRIMASE"/>
    <property type="match status" value="1"/>
</dbReference>
<keyword evidence="4" id="KW-0548">Nucleotidyltransferase</keyword>
<dbReference type="EMBL" id="VWRR01000002">
    <property type="protein sequence ID" value="KAF6004934.1"/>
    <property type="molecule type" value="Genomic_DNA"/>
</dbReference>
<dbReference type="GO" id="GO:0003899">
    <property type="term" value="F:DNA-directed RNA polymerase activity"/>
    <property type="evidence" value="ECO:0007669"/>
    <property type="project" value="InterPro"/>
</dbReference>
<evidence type="ECO:0000256" key="6">
    <source>
        <dbReference type="ARBA" id="ARBA00022723"/>
    </source>
</evidence>
<dbReference type="InterPro" id="IPR013264">
    <property type="entry name" value="DNAG_N"/>
</dbReference>
<dbReference type="InterPro" id="IPR036977">
    <property type="entry name" value="DNA_primase_Znf_CHC2"/>
</dbReference>
<proteinExistence type="predicted"/>
<evidence type="ECO:0000313" key="13">
    <source>
        <dbReference type="Proteomes" id="UP000530660"/>
    </source>
</evidence>
<evidence type="ECO:0008006" key="14">
    <source>
        <dbReference type="Google" id="ProtNLM"/>
    </source>
</evidence>
<dbReference type="InterPro" id="IPR050219">
    <property type="entry name" value="DnaG_primase"/>
</dbReference>
<dbReference type="AlphaFoldDB" id="A0A7J7IQU5"/>
<dbReference type="GO" id="GO:0003677">
    <property type="term" value="F:DNA binding"/>
    <property type="evidence" value="ECO:0007669"/>
    <property type="project" value="InterPro"/>
</dbReference>
<comment type="caution">
    <text evidence="12">The sequence shown here is derived from an EMBL/GenBank/DDBJ whole genome shotgun (WGS) entry which is preliminary data.</text>
</comment>
<evidence type="ECO:0000313" key="12">
    <source>
        <dbReference type="EMBL" id="KAF6004934.1"/>
    </source>
</evidence>
<evidence type="ECO:0000256" key="7">
    <source>
        <dbReference type="ARBA" id="ARBA00022771"/>
    </source>
</evidence>
<keyword evidence="9" id="KW-0804">Transcription</keyword>
<protein>
    <recommendedName>
        <fullName evidence="14">DNA primase</fullName>
    </recommendedName>
</protein>
<keyword evidence="8" id="KW-0862">Zinc</keyword>
<evidence type="ECO:0000259" key="11">
    <source>
        <dbReference type="SMART" id="SM00493"/>
    </source>
</evidence>
<feature type="domain" description="Zinc finger CHC2-type" evidence="10">
    <location>
        <begin position="1"/>
        <end position="54"/>
    </location>
</feature>
<dbReference type="CDD" id="cd03364">
    <property type="entry name" value="TOPRIM_DnaG_primases"/>
    <property type="match status" value="1"/>
</dbReference>
<keyword evidence="5" id="KW-0235">DNA replication</keyword>
<keyword evidence="13" id="KW-1185">Reference proteome</keyword>
<evidence type="ECO:0000256" key="4">
    <source>
        <dbReference type="ARBA" id="ARBA00022695"/>
    </source>
</evidence>
<dbReference type="SUPFAM" id="SSF57783">
    <property type="entry name" value="Zinc beta-ribbon"/>
    <property type="match status" value="1"/>
</dbReference>
<dbReference type="GO" id="GO:0008270">
    <property type="term" value="F:zinc ion binding"/>
    <property type="evidence" value="ECO:0007669"/>
    <property type="project" value="UniProtKB-KW"/>
</dbReference>
<dbReference type="InterPro" id="IPR037068">
    <property type="entry name" value="DNA_primase_core_N_sf"/>
</dbReference>
<evidence type="ECO:0000256" key="5">
    <source>
        <dbReference type="ARBA" id="ARBA00022705"/>
    </source>
</evidence>
<dbReference type="SMART" id="SM00400">
    <property type="entry name" value="ZnF_CHCC"/>
    <property type="match status" value="1"/>
</dbReference>
<dbReference type="Proteomes" id="UP000530660">
    <property type="component" value="Unassembled WGS sequence"/>
</dbReference>
<dbReference type="InterPro" id="IPR002694">
    <property type="entry name" value="Znf_CHC2"/>
</dbReference>
<dbReference type="GO" id="GO:0005737">
    <property type="term" value="C:cytoplasm"/>
    <property type="evidence" value="ECO:0007669"/>
    <property type="project" value="TreeGrafter"/>
</dbReference>
<gene>
    <name evidence="12" type="ORF">F1559_004280</name>
</gene>
<dbReference type="InterPro" id="IPR034151">
    <property type="entry name" value="TOPRIM_DnaG_bac"/>
</dbReference>
<feature type="domain" description="Toprim" evidence="11">
    <location>
        <begin position="363"/>
        <end position="450"/>
    </location>
</feature>
<reference evidence="12 13" key="1">
    <citation type="journal article" date="2020" name="J. Phycol.">
        <title>Comparative genome analysis reveals Cyanidiococcus gen. nov., a new extremophilic red algal genus sister to Cyanidioschyzon (Cyanidioschyzonaceae, Rhodophyta).</title>
        <authorList>
            <person name="Liu S.-L."/>
            <person name="Chiang Y.-R."/>
            <person name="Yoon H.S."/>
            <person name="Fu H.-Y."/>
        </authorList>
    </citation>
    <scope>NUCLEOTIDE SEQUENCE [LARGE SCALE GENOMIC DNA]</scope>
    <source>
        <strain evidence="12 13">THAL066</strain>
    </source>
</reference>
<keyword evidence="7" id="KW-0863">Zinc-finger</keyword>
<evidence type="ECO:0000256" key="3">
    <source>
        <dbReference type="ARBA" id="ARBA00022679"/>
    </source>
</evidence>
<keyword evidence="6" id="KW-0479">Metal-binding</keyword>
<name>A0A7J7IQU5_9RHOD</name>
<evidence type="ECO:0000256" key="2">
    <source>
        <dbReference type="ARBA" id="ARBA00022515"/>
    </source>
</evidence>
<organism evidence="12 13">
    <name type="scientific">Cyanidiococcus yangmingshanensis</name>
    <dbReference type="NCBI Taxonomy" id="2690220"/>
    <lineage>
        <taxon>Eukaryota</taxon>
        <taxon>Rhodophyta</taxon>
        <taxon>Bangiophyceae</taxon>
        <taxon>Cyanidiales</taxon>
        <taxon>Cyanidiaceae</taxon>
        <taxon>Cyanidiococcus</taxon>
    </lineage>
</organism>
<dbReference type="SUPFAM" id="SSF56731">
    <property type="entry name" value="DNA primase core"/>
    <property type="match status" value="2"/>
</dbReference>
<accession>A0A7J7IQU5</accession>
<dbReference type="Pfam" id="PF01807">
    <property type="entry name" value="Zn_ribbon_DnaG"/>
    <property type="match status" value="1"/>
</dbReference>
<keyword evidence="3" id="KW-0808">Transferase</keyword>
<evidence type="ECO:0000256" key="1">
    <source>
        <dbReference type="ARBA" id="ARBA00022478"/>
    </source>
</evidence>
<dbReference type="GO" id="GO:0006269">
    <property type="term" value="P:DNA replication, synthesis of primer"/>
    <property type="evidence" value="ECO:0007669"/>
    <property type="project" value="UniProtKB-KW"/>
</dbReference>
<evidence type="ECO:0000256" key="8">
    <source>
        <dbReference type="ARBA" id="ARBA00022833"/>
    </source>
</evidence>
<dbReference type="Gene3D" id="3.40.1360.10">
    <property type="match status" value="1"/>
</dbReference>
<dbReference type="Gene3D" id="3.90.580.10">
    <property type="entry name" value="Zinc finger, CHC2-type domain"/>
    <property type="match status" value="1"/>
</dbReference>
<dbReference type="OrthoDB" id="10047023at2759"/>
<keyword evidence="1" id="KW-0240">DNA-directed RNA polymerase</keyword>
<dbReference type="Gene3D" id="3.90.980.10">
    <property type="entry name" value="DNA primase, catalytic core, N-terminal domain"/>
    <property type="match status" value="1"/>
</dbReference>